<feature type="compositionally biased region" description="Low complexity" evidence="1">
    <location>
        <begin position="15"/>
        <end position="26"/>
    </location>
</feature>
<accession>A0A699JPU9</accession>
<feature type="transmembrane region" description="Helical" evidence="2">
    <location>
        <begin position="55"/>
        <end position="77"/>
    </location>
</feature>
<dbReference type="EMBL" id="BKCJ010435892">
    <property type="protein sequence ID" value="GFA50623.1"/>
    <property type="molecule type" value="Genomic_DNA"/>
</dbReference>
<gene>
    <name evidence="3" type="ORF">Tci_622595</name>
</gene>
<keyword evidence="2" id="KW-1133">Transmembrane helix</keyword>
<keyword evidence="2" id="KW-0472">Membrane</keyword>
<reference evidence="3" key="1">
    <citation type="journal article" date="2019" name="Sci. Rep.">
        <title>Draft genome of Tanacetum cinerariifolium, the natural source of mosquito coil.</title>
        <authorList>
            <person name="Yamashiro T."/>
            <person name="Shiraishi A."/>
            <person name="Satake H."/>
            <person name="Nakayama K."/>
        </authorList>
    </citation>
    <scope>NUCLEOTIDE SEQUENCE</scope>
</reference>
<evidence type="ECO:0000256" key="2">
    <source>
        <dbReference type="SAM" id="Phobius"/>
    </source>
</evidence>
<feature type="compositionally biased region" description="Polar residues" evidence="1">
    <location>
        <begin position="1"/>
        <end position="14"/>
    </location>
</feature>
<feature type="region of interest" description="Disordered" evidence="1">
    <location>
        <begin position="1"/>
        <end position="46"/>
    </location>
</feature>
<keyword evidence="2" id="KW-0812">Transmembrane</keyword>
<evidence type="ECO:0000256" key="1">
    <source>
        <dbReference type="SAM" id="MobiDB-lite"/>
    </source>
</evidence>
<comment type="caution">
    <text evidence="3">The sequence shown here is derived from an EMBL/GenBank/DDBJ whole genome shotgun (WGS) entry which is preliminary data.</text>
</comment>
<organism evidence="3">
    <name type="scientific">Tanacetum cinerariifolium</name>
    <name type="common">Dalmatian daisy</name>
    <name type="synonym">Chrysanthemum cinerariifolium</name>
    <dbReference type="NCBI Taxonomy" id="118510"/>
    <lineage>
        <taxon>Eukaryota</taxon>
        <taxon>Viridiplantae</taxon>
        <taxon>Streptophyta</taxon>
        <taxon>Embryophyta</taxon>
        <taxon>Tracheophyta</taxon>
        <taxon>Spermatophyta</taxon>
        <taxon>Magnoliopsida</taxon>
        <taxon>eudicotyledons</taxon>
        <taxon>Gunneridae</taxon>
        <taxon>Pentapetalae</taxon>
        <taxon>asterids</taxon>
        <taxon>campanulids</taxon>
        <taxon>Asterales</taxon>
        <taxon>Asteraceae</taxon>
        <taxon>Asteroideae</taxon>
        <taxon>Anthemideae</taxon>
        <taxon>Anthemidinae</taxon>
        <taxon>Tanacetum</taxon>
    </lineage>
</organism>
<proteinExistence type="predicted"/>
<dbReference type="AlphaFoldDB" id="A0A699JPU9"/>
<evidence type="ECO:0000313" key="3">
    <source>
        <dbReference type="EMBL" id="GFA50623.1"/>
    </source>
</evidence>
<feature type="non-terminal residue" evidence="3">
    <location>
        <position position="1"/>
    </location>
</feature>
<name>A0A699JPU9_TANCI</name>
<feature type="compositionally biased region" description="Pro residues" evidence="1">
    <location>
        <begin position="27"/>
        <end position="36"/>
    </location>
</feature>
<protein>
    <submittedName>
        <fullName evidence="3">Malectin-like carbohydrate-binding domain-containing protein</fullName>
    </submittedName>
</protein>
<sequence>VNGNPSLCTSGNSCSSPPGSTQDSPPGSTPDSPPGNTPGSTNVVRRKKKSSMLPIILGIAIPVFVLFWVAAGVFIILRKKKRTANINMPAVVVTRDRANVLSGGTTNGNPYIVQRTGEGLGNENAGSPVPQVVVPAQHVA</sequence>